<evidence type="ECO:0000313" key="13">
    <source>
        <dbReference type="Proteomes" id="UP000002358"/>
    </source>
</evidence>
<evidence type="ECO:0000256" key="1">
    <source>
        <dbReference type="ARBA" id="ARBA00004389"/>
    </source>
</evidence>
<dbReference type="GO" id="GO:0044389">
    <property type="term" value="F:ubiquitin-like protein ligase binding"/>
    <property type="evidence" value="ECO:0007669"/>
    <property type="project" value="TreeGrafter"/>
</dbReference>
<dbReference type="InterPro" id="IPR036390">
    <property type="entry name" value="WH_DNA-bd_sf"/>
</dbReference>
<comment type="function">
    <text evidence="9">Substrate adapter for ufmylation, the covalent attachment of the ubiquitin-like modifier UFM1 to substrate proteins. Required for ufmylation of Atg9; protects the nervous system during aging, possibly by stabilizing Atg9 and supporting its function.</text>
</comment>
<keyword evidence="5" id="KW-0833">Ubl conjugation pathway</keyword>
<evidence type="ECO:0000256" key="10">
    <source>
        <dbReference type="ARBA" id="ARBA00049687"/>
    </source>
</evidence>
<dbReference type="EnsemblMetazoa" id="XM_001604626">
    <property type="protein sequence ID" value="XP_001604676"/>
    <property type="gene ID" value="LOC100120755"/>
</dbReference>
<dbReference type="FunFam" id="1.10.10.10:FF:000143">
    <property type="entry name" value="DDRGK domain-containing protein 1"/>
    <property type="match status" value="1"/>
</dbReference>
<dbReference type="PANTHER" id="PTHR48176:SF1">
    <property type="entry name" value="DDRGK DOMAIN-CONTAINING PROTEIN 1"/>
    <property type="match status" value="1"/>
</dbReference>
<dbReference type="GO" id="GO:0005789">
    <property type="term" value="C:endoplasmic reticulum membrane"/>
    <property type="evidence" value="ECO:0007669"/>
    <property type="project" value="UniProtKB-SubCell"/>
</dbReference>
<dbReference type="InterPro" id="IPR019153">
    <property type="entry name" value="DDRGK_dom-contain"/>
</dbReference>
<dbReference type="FunCoup" id="A0A7M7G9M6">
    <property type="interactions" value="536"/>
</dbReference>
<dbReference type="OMA" id="EFTRECN"/>
<keyword evidence="4" id="KW-0812">Transmembrane</keyword>
<dbReference type="Pfam" id="PF09756">
    <property type="entry name" value="DDRGK"/>
    <property type="match status" value="1"/>
</dbReference>
<keyword evidence="13" id="KW-1185">Reference proteome</keyword>
<evidence type="ECO:0000256" key="2">
    <source>
        <dbReference type="ARBA" id="ARBA00009829"/>
    </source>
</evidence>
<protein>
    <recommendedName>
        <fullName evidence="3">DDRGK domain-containing protein 1</fullName>
    </recommendedName>
</protein>
<dbReference type="SMART" id="SM01128">
    <property type="entry name" value="DDRGK"/>
    <property type="match status" value="1"/>
</dbReference>
<keyword evidence="8" id="KW-0472">Membrane</keyword>
<evidence type="ECO:0000256" key="11">
    <source>
        <dbReference type="SAM" id="MobiDB-lite"/>
    </source>
</evidence>
<feature type="region of interest" description="Disordered" evidence="11">
    <location>
        <begin position="30"/>
        <end position="160"/>
    </location>
</feature>
<dbReference type="PANTHER" id="PTHR48176">
    <property type="entry name" value="DDRGK DOMAIN-CONTAINING PROTEIN 1"/>
    <property type="match status" value="1"/>
</dbReference>
<evidence type="ECO:0000256" key="7">
    <source>
        <dbReference type="ARBA" id="ARBA00022989"/>
    </source>
</evidence>
<dbReference type="InterPro" id="IPR050899">
    <property type="entry name" value="DDRGK_domain-containing"/>
</dbReference>
<accession>A0A7M7G9M6</accession>
<proteinExistence type="inferred from homology"/>
<dbReference type="Gene3D" id="1.10.10.10">
    <property type="entry name" value="Winged helix-like DNA-binding domain superfamily/Winged helix DNA-binding domain"/>
    <property type="match status" value="1"/>
</dbReference>
<evidence type="ECO:0000256" key="5">
    <source>
        <dbReference type="ARBA" id="ARBA00022786"/>
    </source>
</evidence>
<dbReference type="AlphaFoldDB" id="A0A7M7G9M6"/>
<evidence type="ECO:0000256" key="8">
    <source>
        <dbReference type="ARBA" id="ARBA00023136"/>
    </source>
</evidence>
<evidence type="ECO:0000256" key="6">
    <source>
        <dbReference type="ARBA" id="ARBA00022824"/>
    </source>
</evidence>
<dbReference type="KEGG" id="nvi:100120755"/>
<feature type="compositionally biased region" description="Acidic residues" evidence="11">
    <location>
        <begin position="68"/>
        <end position="77"/>
    </location>
</feature>
<dbReference type="Proteomes" id="UP000002358">
    <property type="component" value="Chromosome 2"/>
</dbReference>
<comment type="subunit">
    <text evidence="10">Interacts with Atg9; the interaction is transient.</text>
</comment>
<feature type="compositionally biased region" description="Basic and acidic residues" evidence="11">
    <location>
        <begin position="98"/>
        <end position="160"/>
    </location>
</feature>
<evidence type="ECO:0000256" key="9">
    <source>
        <dbReference type="ARBA" id="ARBA00049608"/>
    </source>
</evidence>
<comment type="similarity">
    <text evidence="2">Belongs to the DDRGK1 family.</text>
</comment>
<sequence length="288" mass="32664">MDIVLLVSIAALLIVLIVAVTWFSKKSSIRQDGEGVGAPRGPAVRRAAGVRGVRQRRGAPRAAAAEEQPQEDEEDGAEEAHNAEALDAGKVGAKKRAKMEAKAERKAQREMEERDREERKKREQQQQEERDRQSVREREEEKRREEAEKAAQEEKERREHEEYLKLKAAFSVEEEGYEEKDEEQQKNLLQEFVDHIKANKVVILEDLAQHFGLKTANAIERVQQMQADGILSGVIDDRGKFIYISHKELEAVAKFVRQRGRVSIAELAEHSNNLINLNPGTACNVVEA</sequence>
<gene>
    <name evidence="12" type="primary">100120755</name>
</gene>
<evidence type="ECO:0000256" key="3">
    <source>
        <dbReference type="ARBA" id="ARBA00018218"/>
    </source>
</evidence>
<evidence type="ECO:0000256" key="4">
    <source>
        <dbReference type="ARBA" id="ARBA00022692"/>
    </source>
</evidence>
<comment type="subcellular location">
    <subcellularLocation>
        <location evidence="1">Endoplasmic reticulum membrane</location>
        <topology evidence="1">Single-pass membrane protein</topology>
    </subcellularLocation>
</comment>
<keyword evidence="7" id="KW-1133">Transmembrane helix</keyword>
<evidence type="ECO:0000313" key="12">
    <source>
        <dbReference type="EnsemblMetazoa" id="XP_001604676"/>
    </source>
</evidence>
<name>A0A7M7G9M6_NASVI</name>
<dbReference type="InterPro" id="IPR036388">
    <property type="entry name" value="WH-like_DNA-bd_sf"/>
</dbReference>
<dbReference type="SUPFAM" id="SSF46785">
    <property type="entry name" value="Winged helix' DNA-binding domain"/>
    <property type="match status" value="1"/>
</dbReference>
<dbReference type="SMR" id="A0A7M7G9M6"/>
<dbReference type="OrthoDB" id="2285710at2759"/>
<keyword evidence="6" id="KW-0256">Endoplasmic reticulum</keyword>
<organism evidence="12 13">
    <name type="scientific">Nasonia vitripennis</name>
    <name type="common">Parasitic wasp</name>
    <dbReference type="NCBI Taxonomy" id="7425"/>
    <lineage>
        <taxon>Eukaryota</taxon>
        <taxon>Metazoa</taxon>
        <taxon>Ecdysozoa</taxon>
        <taxon>Arthropoda</taxon>
        <taxon>Hexapoda</taxon>
        <taxon>Insecta</taxon>
        <taxon>Pterygota</taxon>
        <taxon>Neoptera</taxon>
        <taxon>Endopterygota</taxon>
        <taxon>Hymenoptera</taxon>
        <taxon>Apocrita</taxon>
        <taxon>Proctotrupomorpha</taxon>
        <taxon>Chalcidoidea</taxon>
        <taxon>Pteromalidae</taxon>
        <taxon>Pteromalinae</taxon>
        <taxon>Nasonia</taxon>
    </lineage>
</organism>
<reference evidence="12" key="1">
    <citation type="submission" date="2021-01" db="UniProtKB">
        <authorList>
            <consortium name="EnsemblMetazoa"/>
        </authorList>
    </citation>
    <scope>IDENTIFICATION</scope>
</reference>
<feature type="compositionally biased region" description="Low complexity" evidence="11">
    <location>
        <begin position="37"/>
        <end position="52"/>
    </location>
</feature>
<dbReference type="InParanoid" id="A0A7M7G9M6"/>